<evidence type="ECO:0000313" key="13">
    <source>
        <dbReference type="Proteomes" id="UP000820818"/>
    </source>
</evidence>
<sequence>MFVRIIALDLLLLKIVLSNPYTSASLLLKAERRGLHGQPIRAASFHFPPCLSAIETTPGNYSYYGICNDIISWVSEQFRMKLVYVPVNDSDVVKLGIVPVLVQQLMKQEIDVAPFPFVVTPLLLQLIDFSIPLTVEDYHLLQPWPEEESRLSACIRPFSTTVWLFFLISTGVVIVFMSVFTHFRHQQISKTTSFMNAVSDHAIFVMTIVAAQGNYASPKTGFPFRLMLGLWCLTMVVLVNAYTGTLMSYLTVPKLKPIVNTLAELAARRDTQMTVNFELGKARMFLEATSGPNKIIGDSLRKNPQFLTKGNALAALKNILERRATYFTNRSQVKYFMAMDMKIHGKCRMTSSDPVPFIEYYSSGFPKKGRKNWIINHDMQYLKESGLLINWLKKYTPNVDKCMLGKTKPRSRVTSLTPLDLSSAFALLAIGVGLSLLTFLLEIFASYRRTQKIRNEDEVGKNINAKQSIESPVL</sequence>
<comment type="subcellular location">
    <subcellularLocation>
        <location evidence="1">Cell membrane</location>
        <topology evidence="1">Multi-pass membrane protein</topology>
    </subcellularLocation>
</comment>
<comment type="caution">
    <text evidence="12">The sequence shown here is derived from an EMBL/GenBank/DDBJ whole genome shotgun (WGS) entry which is preliminary data.</text>
</comment>
<evidence type="ECO:0000256" key="9">
    <source>
        <dbReference type="SAM" id="Phobius"/>
    </source>
</evidence>
<organism evidence="12 13">
    <name type="scientific">Daphnia sinensis</name>
    <dbReference type="NCBI Taxonomy" id="1820382"/>
    <lineage>
        <taxon>Eukaryota</taxon>
        <taxon>Metazoa</taxon>
        <taxon>Ecdysozoa</taxon>
        <taxon>Arthropoda</taxon>
        <taxon>Crustacea</taxon>
        <taxon>Branchiopoda</taxon>
        <taxon>Diplostraca</taxon>
        <taxon>Cladocera</taxon>
        <taxon>Anomopoda</taxon>
        <taxon>Daphniidae</taxon>
        <taxon>Daphnia</taxon>
        <taxon>Daphnia similis group</taxon>
    </lineage>
</organism>
<dbReference type="AlphaFoldDB" id="A0AAD5KKL7"/>
<feature type="signal peptide" evidence="10">
    <location>
        <begin position="1"/>
        <end position="18"/>
    </location>
</feature>
<dbReference type="SUPFAM" id="SSF53850">
    <property type="entry name" value="Periplasmic binding protein-like II"/>
    <property type="match status" value="1"/>
</dbReference>
<evidence type="ECO:0000256" key="7">
    <source>
        <dbReference type="ARBA" id="ARBA00023170"/>
    </source>
</evidence>
<dbReference type="GO" id="GO:0050906">
    <property type="term" value="P:detection of stimulus involved in sensory perception"/>
    <property type="evidence" value="ECO:0007669"/>
    <property type="project" value="UniProtKB-ARBA"/>
</dbReference>
<accession>A0AAD5KKL7</accession>
<feature type="domain" description="Ionotropic glutamate receptor C-terminal" evidence="11">
    <location>
        <begin position="162"/>
        <end position="432"/>
    </location>
</feature>
<dbReference type="InterPro" id="IPR052192">
    <property type="entry name" value="Insect_Ionotropic_Sensory_Rcpt"/>
</dbReference>
<dbReference type="Gene3D" id="1.10.287.70">
    <property type="match status" value="1"/>
</dbReference>
<evidence type="ECO:0000256" key="2">
    <source>
        <dbReference type="ARBA" id="ARBA00008685"/>
    </source>
</evidence>
<evidence type="ECO:0000256" key="5">
    <source>
        <dbReference type="ARBA" id="ARBA00022989"/>
    </source>
</evidence>
<dbReference type="InterPro" id="IPR001320">
    <property type="entry name" value="Iontro_rcpt_C"/>
</dbReference>
<dbReference type="GO" id="GO:0005886">
    <property type="term" value="C:plasma membrane"/>
    <property type="evidence" value="ECO:0007669"/>
    <property type="project" value="UniProtKB-SubCell"/>
</dbReference>
<dbReference type="GO" id="GO:0015276">
    <property type="term" value="F:ligand-gated monoatomic ion channel activity"/>
    <property type="evidence" value="ECO:0007669"/>
    <property type="project" value="InterPro"/>
</dbReference>
<protein>
    <recommendedName>
        <fullName evidence="11">Ionotropic glutamate receptor C-terminal domain-containing protein</fullName>
    </recommendedName>
</protein>
<keyword evidence="8" id="KW-0325">Glycoprotein</keyword>
<evidence type="ECO:0000256" key="6">
    <source>
        <dbReference type="ARBA" id="ARBA00023136"/>
    </source>
</evidence>
<feature type="transmembrane region" description="Helical" evidence="9">
    <location>
        <begin position="424"/>
        <end position="445"/>
    </location>
</feature>
<feature type="chain" id="PRO_5042264854" description="Ionotropic glutamate receptor C-terminal domain-containing protein" evidence="10">
    <location>
        <begin position="19"/>
        <end position="474"/>
    </location>
</feature>
<dbReference type="PANTHER" id="PTHR42643">
    <property type="entry name" value="IONOTROPIC RECEPTOR 20A-RELATED"/>
    <property type="match status" value="1"/>
</dbReference>
<keyword evidence="5 9" id="KW-1133">Transmembrane helix</keyword>
<evidence type="ECO:0000259" key="11">
    <source>
        <dbReference type="Pfam" id="PF00060"/>
    </source>
</evidence>
<dbReference type="EMBL" id="WJBH02000008">
    <property type="protein sequence ID" value="KAI9554064.1"/>
    <property type="molecule type" value="Genomic_DNA"/>
</dbReference>
<evidence type="ECO:0000256" key="4">
    <source>
        <dbReference type="ARBA" id="ARBA00022692"/>
    </source>
</evidence>
<dbReference type="Gene3D" id="3.40.190.10">
    <property type="entry name" value="Periplasmic binding protein-like II"/>
    <property type="match status" value="1"/>
</dbReference>
<keyword evidence="6 9" id="KW-0472">Membrane</keyword>
<keyword evidence="7" id="KW-0675">Receptor</keyword>
<evidence type="ECO:0000256" key="10">
    <source>
        <dbReference type="SAM" id="SignalP"/>
    </source>
</evidence>
<comment type="similarity">
    <text evidence="2">Belongs to the glutamate-gated ion channel (TC 1.A.10.1) family.</text>
</comment>
<keyword evidence="3" id="KW-1003">Cell membrane</keyword>
<dbReference type="Pfam" id="PF00060">
    <property type="entry name" value="Lig_chan"/>
    <property type="match status" value="1"/>
</dbReference>
<keyword evidence="10" id="KW-0732">Signal</keyword>
<gene>
    <name evidence="12" type="ORF">GHT06_019336</name>
</gene>
<evidence type="ECO:0000256" key="8">
    <source>
        <dbReference type="ARBA" id="ARBA00023180"/>
    </source>
</evidence>
<dbReference type="PANTHER" id="PTHR42643:SF24">
    <property type="entry name" value="IONOTROPIC RECEPTOR 60A"/>
    <property type="match status" value="1"/>
</dbReference>
<feature type="transmembrane region" description="Helical" evidence="9">
    <location>
        <begin position="162"/>
        <end position="183"/>
    </location>
</feature>
<keyword evidence="4 9" id="KW-0812">Transmembrane</keyword>
<keyword evidence="13" id="KW-1185">Reference proteome</keyword>
<feature type="transmembrane region" description="Helical" evidence="9">
    <location>
        <begin position="228"/>
        <end position="250"/>
    </location>
</feature>
<reference evidence="12 13" key="1">
    <citation type="submission" date="2022-05" db="EMBL/GenBank/DDBJ databases">
        <title>A multi-omics perspective on studying reproductive biology in Daphnia sinensis.</title>
        <authorList>
            <person name="Jia J."/>
        </authorList>
    </citation>
    <scope>NUCLEOTIDE SEQUENCE [LARGE SCALE GENOMIC DNA]</scope>
    <source>
        <strain evidence="12 13">WSL</strain>
    </source>
</reference>
<evidence type="ECO:0000256" key="1">
    <source>
        <dbReference type="ARBA" id="ARBA00004651"/>
    </source>
</evidence>
<evidence type="ECO:0000313" key="12">
    <source>
        <dbReference type="EMBL" id="KAI9554064.1"/>
    </source>
</evidence>
<name>A0AAD5KKL7_9CRUS</name>
<proteinExistence type="inferred from homology"/>
<evidence type="ECO:0000256" key="3">
    <source>
        <dbReference type="ARBA" id="ARBA00022475"/>
    </source>
</evidence>
<dbReference type="Proteomes" id="UP000820818">
    <property type="component" value="Linkage Group LG8"/>
</dbReference>